<dbReference type="AlphaFoldDB" id="Q3YN62"/>
<feature type="transmembrane region" description="Helical" evidence="1">
    <location>
        <begin position="175"/>
        <end position="198"/>
    </location>
</feature>
<evidence type="ECO:0000256" key="1">
    <source>
        <dbReference type="SAM" id="Phobius"/>
    </source>
</evidence>
<name>Q3YN62_BACTK</name>
<reference evidence="2" key="1">
    <citation type="journal article" date="2005" name="BMC Genomics">
        <title>Conjugative plasmid pAW63 brings new insights into the genesis of the Bacillus anthracis virulence plasmid pXO2 and of the Bacillus thuringiensis plasmid pBT9727.</title>
        <authorList>
            <person name="Van der Auwera G.A."/>
            <person name="Andrup L."/>
            <person name="Mahillon J."/>
        </authorList>
    </citation>
    <scope>NUCLEOTIDE SEQUENCE</scope>
    <source>
        <strain evidence="2">HD73</strain>
        <plasmid evidence="2">pAW63</plasmid>
    </source>
</reference>
<organism evidence="2">
    <name type="scientific">Bacillus thuringiensis subsp. kurstaki</name>
    <dbReference type="NCBI Taxonomy" id="29339"/>
    <lineage>
        <taxon>Bacteria</taxon>
        <taxon>Bacillati</taxon>
        <taxon>Bacillota</taxon>
        <taxon>Bacilli</taxon>
        <taxon>Bacillales</taxon>
        <taxon>Bacillaceae</taxon>
        <taxon>Bacillus</taxon>
        <taxon>Bacillus cereus group</taxon>
    </lineage>
</organism>
<feature type="transmembrane region" description="Helical" evidence="1">
    <location>
        <begin position="224"/>
        <end position="242"/>
    </location>
</feature>
<protein>
    <submittedName>
        <fullName evidence="2">Uncharacterized protein</fullName>
    </submittedName>
</protein>
<keyword evidence="1" id="KW-1133">Transmembrane helix</keyword>
<keyword evidence="2" id="KW-0614">Plasmid</keyword>
<geneLocation type="plasmid" evidence="2">
    <name>pAW63</name>
</geneLocation>
<sequence length="254" mass="29552">MLQIEEIQSPREKILSLIAEEGIKIKESFTFSLVHPFTGGCLNGIHDFEGMQRNCKGERRPYTLIVPQFTDLDEKEQAIDLAYLWGQYLLMKDKPWWLEIFHSDSYLVKKLGWRKAKEICLKQEIIEAPRKCFKFFEVNDQEFEKRRKLSLSGSNRPLLDGIKIIGKFSGLLFNIYLRILMILLVIWGLQFSGAMQYIPFKSFVFSEKLFGIGNEHYVLSGQEIISVSSSLYLVVLMCYMIFEGFKALGSKPYK</sequence>
<gene>
    <name evidence="2" type="ORF">pAW63_012</name>
</gene>
<keyword evidence="1" id="KW-0472">Membrane</keyword>
<proteinExistence type="predicted"/>
<evidence type="ECO:0000313" key="2">
    <source>
        <dbReference type="EMBL" id="AAZ06583.1"/>
    </source>
</evidence>
<dbReference type="EMBL" id="DQ025752">
    <property type="protein sequence ID" value="AAZ06583.1"/>
    <property type="molecule type" value="Genomic_DNA"/>
</dbReference>
<accession>Q3YN62</accession>
<keyword evidence="1" id="KW-0812">Transmembrane</keyword>
<dbReference type="RefSeq" id="WP_000939229.1">
    <property type="nucleotide sequence ID" value="NZ_DQ025752.1"/>
</dbReference>